<comment type="caution">
    <text evidence="6">The sequence shown here is derived from an EMBL/GenBank/DDBJ whole genome shotgun (WGS) entry which is preliminary data.</text>
</comment>
<keyword evidence="3 4" id="KW-0539">Nucleus</keyword>
<dbReference type="EMBL" id="QCYY01002583">
    <property type="protein sequence ID" value="ROT69312.1"/>
    <property type="molecule type" value="Genomic_DNA"/>
</dbReference>
<protein>
    <submittedName>
        <fullName evidence="6">Putative diencephalon/mesencephalon homeobox protein 1-B-like</fullName>
    </submittedName>
</protein>
<evidence type="ECO:0000256" key="2">
    <source>
        <dbReference type="ARBA" id="ARBA00006503"/>
    </source>
</evidence>
<proteinExistence type="inferred from homology"/>
<dbReference type="InterPro" id="IPR001356">
    <property type="entry name" value="HD"/>
</dbReference>
<organism evidence="6 7">
    <name type="scientific">Penaeus vannamei</name>
    <name type="common">Whiteleg shrimp</name>
    <name type="synonym">Litopenaeus vannamei</name>
    <dbReference type="NCBI Taxonomy" id="6689"/>
    <lineage>
        <taxon>Eukaryota</taxon>
        <taxon>Metazoa</taxon>
        <taxon>Ecdysozoa</taxon>
        <taxon>Arthropoda</taxon>
        <taxon>Crustacea</taxon>
        <taxon>Multicrustacea</taxon>
        <taxon>Malacostraca</taxon>
        <taxon>Eumalacostraca</taxon>
        <taxon>Eucarida</taxon>
        <taxon>Decapoda</taxon>
        <taxon>Dendrobranchiata</taxon>
        <taxon>Penaeoidea</taxon>
        <taxon>Penaeidae</taxon>
        <taxon>Penaeus</taxon>
    </lineage>
</organism>
<dbReference type="SUPFAM" id="SSF46689">
    <property type="entry name" value="Homeodomain-like"/>
    <property type="match status" value="1"/>
</dbReference>
<evidence type="ECO:0000313" key="6">
    <source>
        <dbReference type="EMBL" id="ROT69312.1"/>
    </source>
</evidence>
<evidence type="ECO:0000256" key="4">
    <source>
        <dbReference type="RuleBase" id="RU000682"/>
    </source>
</evidence>
<feature type="domain" description="Homeobox" evidence="5">
    <location>
        <begin position="42"/>
        <end position="92"/>
    </location>
</feature>
<keyword evidence="3 4" id="KW-0371">Homeobox</keyword>
<dbReference type="CDD" id="cd00086">
    <property type="entry name" value="homeodomain"/>
    <property type="match status" value="1"/>
</dbReference>
<evidence type="ECO:0000313" key="7">
    <source>
        <dbReference type="Proteomes" id="UP000283509"/>
    </source>
</evidence>
<dbReference type="PROSITE" id="PS50071">
    <property type="entry name" value="HOMEOBOX_2"/>
    <property type="match status" value="1"/>
</dbReference>
<dbReference type="InterPro" id="IPR051440">
    <property type="entry name" value="Goosecoid-like_HB"/>
</dbReference>
<dbReference type="SMART" id="SM00389">
    <property type="entry name" value="HOX"/>
    <property type="match status" value="1"/>
</dbReference>
<dbReference type="InterPro" id="IPR009057">
    <property type="entry name" value="Homeodomain-like_sf"/>
</dbReference>
<sequence>MRALILKNWSVVLPSRWSGGHCLVDEAIVTRGRAVSRAISERRKRRHRTIFTEDQLEELEQTFQRTHYPDVLLREQLALKVDLMEERVEVLL</sequence>
<keyword evidence="7" id="KW-1185">Reference proteome</keyword>
<dbReference type="PANTHER" id="PTHR46643:SF1">
    <property type="entry name" value="HOMEOBOX PROTEIN GOOSECOID-2"/>
    <property type="match status" value="1"/>
</dbReference>
<reference evidence="6 7" key="1">
    <citation type="submission" date="2018-04" db="EMBL/GenBank/DDBJ databases">
        <authorList>
            <person name="Zhang X."/>
            <person name="Yuan J."/>
            <person name="Li F."/>
            <person name="Xiang J."/>
        </authorList>
    </citation>
    <scope>NUCLEOTIDE SEQUENCE [LARGE SCALE GENOMIC DNA]</scope>
    <source>
        <tissue evidence="6">Muscle</tissue>
    </source>
</reference>
<dbReference type="GO" id="GO:0000981">
    <property type="term" value="F:DNA-binding transcription factor activity, RNA polymerase II-specific"/>
    <property type="evidence" value="ECO:0007669"/>
    <property type="project" value="TreeGrafter"/>
</dbReference>
<evidence type="ECO:0000256" key="3">
    <source>
        <dbReference type="PROSITE-ProRule" id="PRU00108"/>
    </source>
</evidence>
<dbReference type="PANTHER" id="PTHR46643">
    <property type="entry name" value="HOMEOBOX PROTEIN GOOSECOID-RELATED"/>
    <property type="match status" value="1"/>
</dbReference>
<comment type="subcellular location">
    <subcellularLocation>
        <location evidence="1 3 4">Nucleus</location>
    </subcellularLocation>
</comment>
<evidence type="ECO:0000256" key="1">
    <source>
        <dbReference type="ARBA" id="ARBA00004123"/>
    </source>
</evidence>
<dbReference type="Gene3D" id="1.10.10.60">
    <property type="entry name" value="Homeodomain-like"/>
    <property type="match status" value="1"/>
</dbReference>
<dbReference type="Proteomes" id="UP000283509">
    <property type="component" value="Unassembled WGS sequence"/>
</dbReference>
<evidence type="ECO:0000259" key="5">
    <source>
        <dbReference type="PROSITE" id="PS50071"/>
    </source>
</evidence>
<accession>A0A3R7M7L3</accession>
<keyword evidence="3 4" id="KW-0238">DNA-binding</keyword>
<dbReference type="Pfam" id="PF00046">
    <property type="entry name" value="Homeodomain"/>
    <property type="match status" value="1"/>
</dbReference>
<reference evidence="6 7" key="2">
    <citation type="submission" date="2019-01" db="EMBL/GenBank/DDBJ databases">
        <title>The decoding of complex shrimp genome reveals the adaptation for benthos swimmer, frequently molting mechanism and breeding impact on genome.</title>
        <authorList>
            <person name="Sun Y."/>
            <person name="Gao Y."/>
            <person name="Yu Y."/>
        </authorList>
    </citation>
    <scope>NUCLEOTIDE SEQUENCE [LARGE SCALE GENOMIC DNA]</scope>
    <source>
        <tissue evidence="6">Muscle</tissue>
    </source>
</reference>
<dbReference type="GO" id="GO:0005634">
    <property type="term" value="C:nucleus"/>
    <property type="evidence" value="ECO:0007669"/>
    <property type="project" value="UniProtKB-SubCell"/>
</dbReference>
<dbReference type="STRING" id="6689.A0A3R7M7L3"/>
<gene>
    <name evidence="6" type="ORF">C7M84_012506</name>
</gene>
<dbReference type="GO" id="GO:0000978">
    <property type="term" value="F:RNA polymerase II cis-regulatory region sequence-specific DNA binding"/>
    <property type="evidence" value="ECO:0007669"/>
    <property type="project" value="TreeGrafter"/>
</dbReference>
<comment type="similarity">
    <text evidence="2">Belongs to the paired homeobox family. Bicoid subfamily.</text>
</comment>
<dbReference type="AlphaFoldDB" id="A0A3R7M7L3"/>
<name>A0A3R7M7L3_PENVA</name>